<keyword evidence="7" id="KW-1185">Reference proteome</keyword>
<name>A0A843WN25_COLES</name>
<dbReference type="GO" id="GO:0045490">
    <property type="term" value="P:pectin catabolic process"/>
    <property type="evidence" value="ECO:0007669"/>
    <property type="project" value="UniProtKB-UniPathway"/>
</dbReference>
<evidence type="ECO:0000313" key="7">
    <source>
        <dbReference type="Proteomes" id="UP000652761"/>
    </source>
</evidence>
<comment type="caution">
    <text evidence="6">The sequence shown here is derived from an EMBL/GenBank/DDBJ whole genome shotgun (WGS) entry which is preliminary data.</text>
</comment>
<evidence type="ECO:0000259" key="5">
    <source>
        <dbReference type="Pfam" id="PF01095"/>
    </source>
</evidence>
<dbReference type="GO" id="GO:0042545">
    <property type="term" value="P:cell wall modification"/>
    <property type="evidence" value="ECO:0007669"/>
    <property type="project" value="InterPro"/>
</dbReference>
<evidence type="ECO:0000256" key="1">
    <source>
        <dbReference type="ARBA" id="ARBA00005184"/>
    </source>
</evidence>
<dbReference type="PANTHER" id="PTHR31707">
    <property type="entry name" value="PECTINESTERASE"/>
    <property type="match status" value="1"/>
</dbReference>
<feature type="domain" description="Pectinesterase catalytic" evidence="5">
    <location>
        <begin position="73"/>
        <end position="230"/>
    </location>
</feature>
<evidence type="ECO:0000313" key="6">
    <source>
        <dbReference type="EMBL" id="MQM11279.1"/>
    </source>
</evidence>
<dbReference type="AlphaFoldDB" id="A0A843WN25"/>
<accession>A0A843WN25</accession>
<dbReference type="GO" id="GO:0030599">
    <property type="term" value="F:pectinesterase activity"/>
    <property type="evidence" value="ECO:0007669"/>
    <property type="project" value="InterPro"/>
</dbReference>
<dbReference type="Proteomes" id="UP000652761">
    <property type="component" value="Unassembled WGS sequence"/>
</dbReference>
<dbReference type="Pfam" id="PF01095">
    <property type="entry name" value="Pectinesterase"/>
    <property type="match status" value="1"/>
</dbReference>
<proteinExistence type="predicted"/>
<evidence type="ECO:0000256" key="2">
    <source>
        <dbReference type="ARBA" id="ARBA00022801"/>
    </source>
</evidence>
<protein>
    <recommendedName>
        <fullName evidence="5">Pectinesterase catalytic domain-containing protein</fullName>
    </recommendedName>
</protein>
<sequence length="244" mass="27685">MGRFNKVRLSSQFGFSSLLPSAVWDSVARSPCPSASPISPSRVIVTVCAVFDHDIFVVFICVDVFDIFIIFLFYRECDISSTIDFIFGNAAAVFQNCNIYLRKPRKGEPNVITVQGQSDPNQNIGIVIQFFNISSNTELLPVRCTVRSYLGRPWMKYSRTVYMQNNIGRLIDPARWLLWNGDFALNTLYYAEFKNKGPGSRMSKWVKWPGYHIIVKSSLVRKFTVGNFIDNVWLPSTGCPLPPA</sequence>
<dbReference type="InterPro" id="IPR000070">
    <property type="entry name" value="Pectinesterase_cat"/>
</dbReference>
<reference evidence="6" key="1">
    <citation type="submission" date="2017-07" db="EMBL/GenBank/DDBJ databases">
        <title>Taro Niue Genome Assembly and Annotation.</title>
        <authorList>
            <person name="Atibalentja N."/>
            <person name="Keating K."/>
            <person name="Fields C.J."/>
        </authorList>
    </citation>
    <scope>NUCLEOTIDE SEQUENCE</scope>
    <source>
        <strain evidence="6">Niue_2</strain>
        <tissue evidence="6">Leaf</tissue>
    </source>
</reference>
<keyword evidence="4" id="KW-1133">Transmembrane helix</keyword>
<organism evidence="6 7">
    <name type="scientific">Colocasia esculenta</name>
    <name type="common">Wild taro</name>
    <name type="synonym">Arum esculentum</name>
    <dbReference type="NCBI Taxonomy" id="4460"/>
    <lineage>
        <taxon>Eukaryota</taxon>
        <taxon>Viridiplantae</taxon>
        <taxon>Streptophyta</taxon>
        <taxon>Embryophyta</taxon>
        <taxon>Tracheophyta</taxon>
        <taxon>Spermatophyta</taxon>
        <taxon>Magnoliopsida</taxon>
        <taxon>Liliopsida</taxon>
        <taxon>Araceae</taxon>
        <taxon>Aroideae</taxon>
        <taxon>Colocasieae</taxon>
        <taxon>Colocasia</taxon>
    </lineage>
</organism>
<gene>
    <name evidence="6" type="ORF">Taro_044187</name>
</gene>
<keyword evidence="2" id="KW-0378">Hydrolase</keyword>
<keyword evidence="4" id="KW-0472">Membrane</keyword>
<feature type="transmembrane region" description="Helical" evidence="4">
    <location>
        <begin position="53"/>
        <end position="74"/>
    </location>
</feature>
<dbReference type="InterPro" id="IPR011050">
    <property type="entry name" value="Pectin_lyase_fold/virulence"/>
</dbReference>
<dbReference type="EMBL" id="NMUH01004927">
    <property type="protein sequence ID" value="MQM11279.1"/>
    <property type="molecule type" value="Genomic_DNA"/>
</dbReference>
<dbReference type="UniPathway" id="UPA00545">
    <property type="reaction ID" value="UER00823"/>
</dbReference>
<keyword evidence="4" id="KW-0812">Transmembrane</keyword>
<evidence type="ECO:0000256" key="4">
    <source>
        <dbReference type="SAM" id="Phobius"/>
    </source>
</evidence>
<dbReference type="OrthoDB" id="2019149at2759"/>
<dbReference type="Gene3D" id="2.160.20.10">
    <property type="entry name" value="Single-stranded right-handed beta-helix, Pectin lyase-like"/>
    <property type="match status" value="1"/>
</dbReference>
<keyword evidence="3" id="KW-0063">Aspartyl esterase</keyword>
<dbReference type="SUPFAM" id="SSF51126">
    <property type="entry name" value="Pectin lyase-like"/>
    <property type="match status" value="1"/>
</dbReference>
<comment type="pathway">
    <text evidence="1">Glycan metabolism; pectin degradation; 2-dehydro-3-deoxy-D-gluconate from pectin: step 1/5.</text>
</comment>
<dbReference type="InterPro" id="IPR012334">
    <property type="entry name" value="Pectin_lyas_fold"/>
</dbReference>
<evidence type="ECO:0000256" key="3">
    <source>
        <dbReference type="ARBA" id="ARBA00023085"/>
    </source>
</evidence>